<comment type="caution">
    <text evidence="2">The sequence shown here is derived from an EMBL/GenBank/DDBJ whole genome shotgun (WGS) entry which is preliminary data.</text>
</comment>
<keyword evidence="3" id="KW-1185">Reference proteome</keyword>
<dbReference type="STRING" id="109264.A0A1F8A7M5"/>
<proteinExistence type="predicted"/>
<dbReference type="SUPFAM" id="SSF53474">
    <property type="entry name" value="alpha/beta-Hydrolases"/>
    <property type="match status" value="1"/>
</dbReference>
<dbReference type="EMBL" id="LYCR01000021">
    <property type="protein sequence ID" value="OGM47707.1"/>
    <property type="molecule type" value="Genomic_DNA"/>
</dbReference>
<evidence type="ECO:0000313" key="2">
    <source>
        <dbReference type="EMBL" id="OGM47707.1"/>
    </source>
</evidence>
<protein>
    <submittedName>
        <fullName evidence="2">Endo-1</fullName>
    </submittedName>
</protein>
<dbReference type="Gene3D" id="3.40.50.1820">
    <property type="entry name" value="alpha/beta hydrolase"/>
    <property type="match status" value="1"/>
</dbReference>
<dbReference type="AlphaFoldDB" id="A0A1F8A7M5"/>
<evidence type="ECO:0000259" key="1">
    <source>
        <dbReference type="Pfam" id="PF01738"/>
    </source>
</evidence>
<dbReference type="GO" id="GO:0016787">
    <property type="term" value="F:hydrolase activity"/>
    <property type="evidence" value="ECO:0007669"/>
    <property type="project" value="InterPro"/>
</dbReference>
<dbReference type="RefSeq" id="XP_022391424.1">
    <property type="nucleotide sequence ID" value="XM_022531436.1"/>
</dbReference>
<dbReference type="PANTHER" id="PTHR17630:SF55">
    <property type="entry name" value="DIENELACTONE HYDROLASE FAMILY PROTEIN (AFU_ORTHOLOGUE AFUA_1G01900)"/>
    <property type="match status" value="1"/>
</dbReference>
<organism evidence="2 3">
    <name type="scientific">Aspergillus bombycis</name>
    <dbReference type="NCBI Taxonomy" id="109264"/>
    <lineage>
        <taxon>Eukaryota</taxon>
        <taxon>Fungi</taxon>
        <taxon>Dikarya</taxon>
        <taxon>Ascomycota</taxon>
        <taxon>Pezizomycotina</taxon>
        <taxon>Eurotiomycetes</taxon>
        <taxon>Eurotiomycetidae</taxon>
        <taxon>Eurotiales</taxon>
        <taxon>Aspergillaceae</taxon>
        <taxon>Aspergillus</taxon>
    </lineage>
</organism>
<gene>
    <name evidence="2" type="ORF">ABOM_004306</name>
</gene>
<dbReference type="Proteomes" id="UP000179179">
    <property type="component" value="Unassembled WGS sequence"/>
</dbReference>
<dbReference type="PANTHER" id="PTHR17630">
    <property type="entry name" value="DIENELACTONE HYDROLASE"/>
    <property type="match status" value="1"/>
</dbReference>
<dbReference type="OrthoDB" id="10019231at2759"/>
<accession>A0A1F8A7M5</accession>
<dbReference type="Pfam" id="PF01738">
    <property type="entry name" value="DLH"/>
    <property type="match status" value="1"/>
</dbReference>
<name>A0A1F8A7M5_9EURO</name>
<feature type="domain" description="Dienelactone hydrolase" evidence="1">
    <location>
        <begin position="34"/>
        <end position="243"/>
    </location>
</feature>
<sequence length="249" mass="27869">MHDCCLKAFRWNGSPAGEETKLADLNCYRTGSNSKAAILLVHDLFGWTFSNTRLLADHLAEEVGATVYVPDFFGGEALPVDALLDQSRWNELDLTGFLNRNTRDVREPQIFNCARALRVTNQYASLGAIGFCFGGWAVFRLGAKAVGLVDCVSTAHPTFLEERDIREIGVPVQIMAPEHDPQFNAELKAYSNEVIPTLGVPYDYQYFPTLTHGFATRGDPRDKSERAGMERAKNAAVLWFRQWLHRPTA</sequence>
<dbReference type="InterPro" id="IPR002925">
    <property type="entry name" value="Dienelactn_hydro"/>
</dbReference>
<evidence type="ECO:0000313" key="3">
    <source>
        <dbReference type="Proteomes" id="UP000179179"/>
    </source>
</evidence>
<reference evidence="2 3" key="1">
    <citation type="journal article" date="2016" name="Genome Biol. Evol.">
        <title>Draft genome sequence of an aflatoxigenic Aspergillus species, A. bombycis.</title>
        <authorList>
            <person name="Moore G.G."/>
            <person name="Mack B.M."/>
            <person name="Beltz S.B."/>
            <person name="Gilbert M.K."/>
        </authorList>
    </citation>
    <scope>NUCLEOTIDE SEQUENCE [LARGE SCALE GENOMIC DNA]</scope>
    <source>
        <strain evidence="3">NRRL 26010</strain>
    </source>
</reference>
<dbReference type="GeneID" id="34447696"/>
<dbReference type="InterPro" id="IPR029058">
    <property type="entry name" value="AB_hydrolase_fold"/>
</dbReference>